<accession>A0AAV2SJI2</accession>
<sequence>MSGKDKTPSSKVGLQLQLIQLSVASHPIQCCFIHCPFSEISKISKISKIPKNPKNLIYIHILGVGRMAIFLGHVFKFCSGLIYLEAFYTRTRNQKQFFGLRQTSSIAPLETAQNHHFP</sequence>
<dbReference type="EMBL" id="CAXKWB010076361">
    <property type="protein sequence ID" value="CAL4200331.1"/>
    <property type="molecule type" value="Genomic_DNA"/>
</dbReference>
<keyword evidence="1" id="KW-0472">Membrane</keyword>
<keyword evidence="3" id="KW-1185">Reference proteome</keyword>
<keyword evidence="1" id="KW-1133">Transmembrane helix</keyword>
<evidence type="ECO:0000256" key="1">
    <source>
        <dbReference type="SAM" id="Phobius"/>
    </source>
</evidence>
<reference evidence="2 3" key="1">
    <citation type="submission" date="2024-05" db="EMBL/GenBank/DDBJ databases">
        <authorList>
            <person name="Wallberg A."/>
        </authorList>
    </citation>
    <scope>NUCLEOTIDE SEQUENCE [LARGE SCALE GENOMIC DNA]</scope>
</reference>
<comment type="caution">
    <text evidence="2">The sequence shown here is derived from an EMBL/GenBank/DDBJ whole genome shotgun (WGS) entry which is preliminary data.</text>
</comment>
<protein>
    <submittedName>
        <fullName evidence="2">Uncharacterized protein</fullName>
    </submittedName>
</protein>
<gene>
    <name evidence="2" type="ORF">MNOR_LOCUS37522</name>
</gene>
<feature type="transmembrane region" description="Helical" evidence="1">
    <location>
        <begin position="57"/>
        <end position="84"/>
    </location>
</feature>
<keyword evidence="1" id="KW-0812">Transmembrane</keyword>
<name>A0AAV2SJI2_MEGNR</name>
<evidence type="ECO:0000313" key="3">
    <source>
        <dbReference type="Proteomes" id="UP001497623"/>
    </source>
</evidence>
<proteinExistence type="predicted"/>
<dbReference type="Proteomes" id="UP001497623">
    <property type="component" value="Unassembled WGS sequence"/>
</dbReference>
<organism evidence="2 3">
    <name type="scientific">Meganyctiphanes norvegica</name>
    <name type="common">Northern krill</name>
    <name type="synonym">Thysanopoda norvegica</name>
    <dbReference type="NCBI Taxonomy" id="48144"/>
    <lineage>
        <taxon>Eukaryota</taxon>
        <taxon>Metazoa</taxon>
        <taxon>Ecdysozoa</taxon>
        <taxon>Arthropoda</taxon>
        <taxon>Crustacea</taxon>
        <taxon>Multicrustacea</taxon>
        <taxon>Malacostraca</taxon>
        <taxon>Eumalacostraca</taxon>
        <taxon>Eucarida</taxon>
        <taxon>Euphausiacea</taxon>
        <taxon>Euphausiidae</taxon>
        <taxon>Meganyctiphanes</taxon>
    </lineage>
</organism>
<dbReference type="AlphaFoldDB" id="A0AAV2SJI2"/>
<evidence type="ECO:0000313" key="2">
    <source>
        <dbReference type="EMBL" id="CAL4200331.1"/>
    </source>
</evidence>